<name>G7Y5Q0_CLOSI</name>
<gene>
    <name evidence="1" type="ORF">CLF_101419</name>
</gene>
<accession>G7Y5Q0</accession>
<reference evidence="1" key="1">
    <citation type="journal article" date="2011" name="Genome Biol.">
        <title>The draft genome of the carcinogenic human liver fluke Clonorchis sinensis.</title>
        <authorList>
            <person name="Wang X."/>
            <person name="Chen W."/>
            <person name="Huang Y."/>
            <person name="Sun J."/>
            <person name="Men J."/>
            <person name="Liu H."/>
            <person name="Luo F."/>
            <person name="Guo L."/>
            <person name="Lv X."/>
            <person name="Deng C."/>
            <person name="Zhou C."/>
            <person name="Fan Y."/>
            <person name="Li X."/>
            <person name="Huang L."/>
            <person name="Hu Y."/>
            <person name="Liang C."/>
            <person name="Hu X."/>
            <person name="Xu J."/>
            <person name="Yu X."/>
        </authorList>
    </citation>
    <scope>NUCLEOTIDE SEQUENCE [LARGE SCALE GENOMIC DNA]</scope>
    <source>
        <strain evidence="1">Henan</strain>
    </source>
</reference>
<evidence type="ECO:0000313" key="1">
    <source>
        <dbReference type="EMBL" id="GAA48286.1"/>
    </source>
</evidence>
<proteinExistence type="predicted"/>
<dbReference type="Proteomes" id="UP000008909">
    <property type="component" value="Unassembled WGS sequence"/>
</dbReference>
<sequence>CAPYFQLRAENSDRSELPLPSLNSGWFRQLNDYFVKMSEDTSDDSALYVAHKLTISAELIDVFPRGSRCTVQISCYNPCSTEEVPNVLVIILIAISNISRSVTLTVVLAGNTNRGRTLALRMLQPNGIFERRVAAKRLSKQNDVGAVFFTSALLDSHATSNRREKSEQDDSPVQHYLNNSSSFRVRQSNGESTAYCHGISPDERQHTTSVRDSVSPKILWLNENKKVVSKLSIGLSDNFRDCRLFFAFRGRLNVTFPTRSKFNEDCLTGDAETNVYCINKENFPEMVPYSFVGNIQPVLGGRLFRQMFQHWCLMDGWNRTINLTNVTYGYKFNEALIFQLLHFNSKEDYAKNLNAGWSTNTDDKCNIEIFSSKRETKRTLRHRSIFWTELDTSWKVVPQMENGPVRKYQTSEKHNNSWVKNLKTEEEETLVSFEVRSLFTSVDLNSAKTTIVELLDSHGPPNGLQRKEDTREKVCLLTYFKFNSQYYEKLRIASMSSITSQFTVEITVQKLERVVLSDVNAKL</sequence>
<protein>
    <submittedName>
        <fullName evidence="1">Uncharacterized protein</fullName>
    </submittedName>
</protein>
<organism evidence="1 2">
    <name type="scientific">Clonorchis sinensis</name>
    <name type="common">Chinese liver fluke</name>
    <dbReference type="NCBI Taxonomy" id="79923"/>
    <lineage>
        <taxon>Eukaryota</taxon>
        <taxon>Metazoa</taxon>
        <taxon>Spiralia</taxon>
        <taxon>Lophotrochozoa</taxon>
        <taxon>Platyhelminthes</taxon>
        <taxon>Trematoda</taxon>
        <taxon>Digenea</taxon>
        <taxon>Opisthorchiida</taxon>
        <taxon>Opisthorchiata</taxon>
        <taxon>Opisthorchiidae</taxon>
        <taxon>Clonorchis</taxon>
    </lineage>
</organism>
<reference key="2">
    <citation type="submission" date="2011-10" db="EMBL/GenBank/DDBJ databases">
        <title>The genome and transcriptome sequence of Clonorchis sinensis provide insights into the carcinogenic liver fluke.</title>
        <authorList>
            <person name="Wang X."/>
            <person name="Huang Y."/>
            <person name="Chen W."/>
            <person name="Liu H."/>
            <person name="Guo L."/>
            <person name="Chen Y."/>
            <person name="Luo F."/>
            <person name="Zhou W."/>
            <person name="Sun J."/>
            <person name="Mao Q."/>
            <person name="Liang P."/>
            <person name="Zhou C."/>
            <person name="Tian Y."/>
            <person name="Men J."/>
            <person name="Lv X."/>
            <person name="Huang L."/>
            <person name="Zhou J."/>
            <person name="Hu Y."/>
            <person name="Li R."/>
            <person name="Zhang F."/>
            <person name="Lei H."/>
            <person name="Li X."/>
            <person name="Hu X."/>
            <person name="Liang C."/>
            <person name="Xu J."/>
            <person name="Wu Z."/>
            <person name="Yu X."/>
        </authorList>
    </citation>
    <scope>NUCLEOTIDE SEQUENCE</scope>
    <source>
        <strain>Henan</strain>
    </source>
</reference>
<feature type="non-terminal residue" evidence="1">
    <location>
        <position position="1"/>
    </location>
</feature>
<dbReference type="EMBL" id="DF142880">
    <property type="protein sequence ID" value="GAA48286.1"/>
    <property type="molecule type" value="Genomic_DNA"/>
</dbReference>
<dbReference type="AlphaFoldDB" id="G7Y5Q0"/>
<evidence type="ECO:0000313" key="2">
    <source>
        <dbReference type="Proteomes" id="UP000008909"/>
    </source>
</evidence>
<keyword evidence="2" id="KW-1185">Reference proteome</keyword>